<comment type="caution">
    <text evidence="2">The sequence shown here is derived from an EMBL/GenBank/DDBJ whole genome shotgun (WGS) entry which is preliminary data.</text>
</comment>
<dbReference type="AlphaFoldDB" id="A0A1F6LHN7"/>
<dbReference type="Proteomes" id="UP000177067">
    <property type="component" value="Unassembled WGS sequence"/>
</dbReference>
<name>A0A1F6LHN7_9BACT</name>
<organism evidence="2 3">
    <name type="scientific">Candidatus Magasanikbacteria bacterium RIFCSPHIGHO2_01_FULL_33_34</name>
    <dbReference type="NCBI Taxonomy" id="1798671"/>
    <lineage>
        <taxon>Bacteria</taxon>
        <taxon>Candidatus Magasanikiibacteriota</taxon>
    </lineage>
</organism>
<evidence type="ECO:0000313" key="3">
    <source>
        <dbReference type="Proteomes" id="UP000177067"/>
    </source>
</evidence>
<proteinExistence type="predicted"/>
<keyword evidence="1" id="KW-0812">Transmembrane</keyword>
<accession>A0A1F6LHN7</accession>
<dbReference type="EMBL" id="MFPS01000008">
    <property type="protein sequence ID" value="OGH58851.1"/>
    <property type="molecule type" value="Genomic_DNA"/>
</dbReference>
<keyword evidence="1" id="KW-0472">Membrane</keyword>
<keyword evidence="1" id="KW-1133">Transmembrane helix</keyword>
<sequence length="333" mass="39430">MKKFILKLLLFSIPIYLVIGSFFVFDPFKILYSYNNLNQSAIDGVPLNNDFLGTEVYINQVKQYQYDSFVFGNSRSMGFRSKDWQKYLKSTASIYYFVASSENLFGISKKINFINNTNGVIKNALVLLDYNTLYQTKESNKFHNKKHPAITKKWLPFYFSALDDYLGRFTIEYIDFKLFNTYRPYMKNIDNKTDVSFDPQTNEWTPSGFNKQIESEGQLYYKNRSNIFYERNNLQSFHPPVIEQKQLLLLKEIKAIFNSQKTNYKIIIMPLYDQIKLNDKDIKKLNNIFGESNIYDFSGINEYTKDMTNYYEDSHFKNNVGHNILNTIYNNQI</sequence>
<protein>
    <submittedName>
        <fullName evidence="2">Uncharacterized protein</fullName>
    </submittedName>
</protein>
<feature type="transmembrane region" description="Helical" evidence="1">
    <location>
        <begin position="5"/>
        <end position="25"/>
    </location>
</feature>
<reference evidence="2 3" key="1">
    <citation type="journal article" date="2016" name="Nat. Commun.">
        <title>Thousands of microbial genomes shed light on interconnected biogeochemical processes in an aquifer system.</title>
        <authorList>
            <person name="Anantharaman K."/>
            <person name="Brown C.T."/>
            <person name="Hug L.A."/>
            <person name="Sharon I."/>
            <person name="Castelle C.J."/>
            <person name="Probst A.J."/>
            <person name="Thomas B.C."/>
            <person name="Singh A."/>
            <person name="Wilkins M.J."/>
            <person name="Karaoz U."/>
            <person name="Brodie E.L."/>
            <person name="Williams K.H."/>
            <person name="Hubbard S.S."/>
            <person name="Banfield J.F."/>
        </authorList>
    </citation>
    <scope>NUCLEOTIDE SEQUENCE [LARGE SCALE GENOMIC DNA]</scope>
</reference>
<gene>
    <name evidence="2" type="ORF">A2725_03825</name>
</gene>
<evidence type="ECO:0000256" key="1">
    <source>
        <dbReference type="SAM" id="Phobius"/>
    </source>
</evidence>
<evidence type="ECO:0000313" key="2">
    <source>
        <dbReference type="EMBL" id="OGH58851.1"/>
    </source>
</evidence>